<keyword evidence="1 2" id="KW-0597">Phosphoprotein</keyword>
<dbReference type="SMART" id="SM00448">
    <property type="entry name" value="REC"/>
    <property type="match status" value="1"/>
</dbReference>
<reference evidence="4 5" key="1">
    <citation type="submission" date="2020-08" db="EMBL/GenBank/DDBJ databases">
        <title>A Genomic Blueprint of the Chicken Gut Microbiome.</title>
        <authorList>
            <person name="Gilroy R."/>
            <person name="Ravi A."/>
            <person name="Getino M."/>
            <person name="Pursley I."/>
            <person name="Horton D.L."/>
            <person name="Alikhan N.-F."/>
            <person name="Baker D."/>
            <person name="Gharbi K."/>
            <person name="Hall N."/>
            <person name="Watson M."/>
            <person name="Adriaenssens E.M."/>
            <person name="Foster-Nyarko E."/>
            <person name="Jarju S."/>
            <person name="Secka A."/>
            <person name="Antonio M."/>
            <person name="Oren A."/>
            <person name="Chaudhuri R."/>
            <person name="La Ragione R.M."/>
            <person name="Hildebrand F."/>
            <person name="Pallen M.J."/>
        </authorList>
    </citation>
    <scope>NUCLEOTIDE SEQUENCE [LARGE SCALE GENOMIC DNA]</scope>
    <source>
        <strain evidence="4 5">Sa3CUA8</strain>
    </source>
</reference>
<dbReference type="SUPFAM" id="SSF52172">
    <property type="entry name" value="CheY-like"/>
    <property type="match status" value="1"/>
</dbReference>
<dbReference type="PANTHER" id="PTHR44591">
    <property type="entry name" value="STRESS RESPONSE REGULATOR PROTEIN 1"/>
    <property type="match status" value="1"/>
</dbReference>
<keyword evidence="5" id="KW-1185">Reference proteome</keyword>
<dbReference type="InterPro" id="IPR001789">
    <property type="entry name" value="Sig_transdc_resp-reg_receiver"/>
</dbReference>
<accession>A0ABR8PLX8</accession>
<dbReference type="RefSeq" id="WP_191691134.1">
    <property type="nucleotide sequence ID" value="NZ_JACSQY010000010.1"/>
</dbReference>
<dbReference type="Gene3D" id="3.40.50.2300">
    <property type="match status" value="1"/>
</dbReference>
<sequence length="120" mass="13621">MKKLLIVDDQAGIRLLLDEVFKKEGYETLLASNGKEALLRVENDAPDCILLDMKMPGMDGAEVLQQVKSDRPEIPVVMMTAYDEIGSANPGPLHRADHYFTKPFDIHEVRQTIDKLLRER</sequence>
<dbReference type="Proteomes" id="UP000659496">
    <property type="component" value="Unassembled WGS sequence"/>
</dbReference>
<dbReference type="InterPro" id="IPR011006">
    <property type="entry name" value="CheY-like_superfamily"/>
</dbReference>
<dbReference type="InterPro" id="IPR050595">
    <property type="entry name" value="Bact_response_regulator"/>
</dbReference>
<gene>
    <name evidence="4" type="ORF">H9659_12720</name>
</gene>
<evidence type="ECO:0000259" key="3">
    <source>
        <dbReference type="PROSITE" id="PS50110"/>
    </source>
</evidence>
<evidence type="ECO:0000256" key="2">
    <source>
        <dbReference type="PROSITE-ProRule" id="PRU00169"/>
    </source>
</evidence>
<feature type="modified residue" description="4-aspartylphosphate" evidence="2">
    <location>
        <position position="52"/>
    </location>
</feature>
<evidence type="ECO:0000256" key="1">
    <source>
        <dbReference type="ARBA" id="ARBA00022553"/>
    </source>
</evidence>
<evidence type="ECO:0000313" key="4">
    <source>
        <dbReference type="EMBL" id="MBD7909191.1"/>
    </source>
</evidence>
<dbReference type="PROSITE" id="PS50110">
    <property type="entry name" value="RESPONSE_REGULATORY"/>
    <property type="match status" value="1"/>
</dbReference>
<dbReference type="EMBL" id="JACSQY010000010">
    <property type="protein sequence ID" value="MBD7909191.1"/>
    <property type="molecule type" value="Genomic_DNA"/>
</dbReference>
<name>A0ABR8PLX8_9BACL</name>
<organism evidence="4 5">
    <name type="scientific">Sporosarcina gallistercoris</name>
    <dbReference type="NCBI Taxonomy" id="2762245"/>
    <lineage>
        <taxon>Bacteria</taxon>
        <taxon>Bacillati</taxon>
        <taxon>Bacillota</taxon>
        <taxon>Bacilli</taxon>
        <taxon>Bacillales</taxon>
        <taxon>Caryophanaceae</taxon>
        <taxon>Sporosarcina</taxon>
    </lineage>
</organism>
<dbReference type="PANTHER" id="PTHR44591:SF3">
    <property type="entry name" value="RESPONSE REGULATORY DOMAIN-CONTAINING PROTEIN"/>
    <property type="match status" value="1"/>
</dbReference>
<comment type="caution">
    <text evidence="4">The sequence shown here is derived from an EMBL/GenBank/DDBJ whole genome shotgun (WGS) entry which is preliminary data.</text>
</comment>
<protein>
    <submittedName>
        <fullName evidence="4">Response regulator</fullName>
    </submittedName>
</protein>
<proteinExistence type="predicted"/>
<evidence type="ECO:0000313" key="5">
    <source>
        <dbReference type="Proteomes" id="UP000659496"/>
    </source>
</evidence>
<feature type="domain" description="Response regulatory" evidence="3">
    <location>
        <begin position="3"/>
        <end position="117"/>
    </location>
</feature>
<dbReference type="Pfam" id="PF00072">
    <property type="entry name" value="Response_reg"/>
    <property type="match status" value="1"/>
</dbReference>